<feature type="region of interest" description="Disordered" evidence="2">
    <location>
        <begin position="1"/>
        <end position="76"/>
    </location>
</feature>
<proteinExistence type="predicted"/>
<reference evidence="4" key="1">
    <citation type="submission" date="2023-10" db="EMBL/GenBank/DDBJ databases">
        <authorList>
            <person name="Hackl T."/>
        </authorList>
    </citation>
    <scope>NUCLEOTIDE SEQUENCE</scope>
</reference>
<dbReference type="GO" id="GO:0001164">
    <property type="term" value="F:RNA polymerase I core promoter sequence-specific DNA binding"/>
    <property type="evidence" value="ECO:0007669"/>
    <property type="project" value="TreeGrafter"/>
</dbReference>
<feature type="domain" description="Extracellular mutant protein 11 C-terminal" evidence="3">
    <location>
        <begin position="419"/>
        <end position="550"/>
    </location>
</feature>
<evidence type="ECO:0000259" key="3">
    <source>
        <dbReference type="Pfam" id="PF15463"/>
    </source>
</evidence>
<feature type="region of interest" description="Disordered" evidence="2">
    <location>
        <begin position="393"/>
        <end position="418"/>
    </location>
</feature>
<organism evidence="4 5">
    <name type="scientific">Anthostomella pinea</name>
    <dbReference type="NCBI Taxonomy" id="933095"/>
    <lineage>
        <taxon>Eukaryota</taxon>
        <taxon>Fungi</taxon>
        <taxon>Dikarya</taxon>
        <taxon>Ascomycota</taxon>
        <taxon>Pezizomycotina</taxon>
        <taxon>Sordariomycetes</taxon>
        <taxon>Xylariomycetidae</taxon>
        <taxon>Xylariales</taxon>
        <taxon>Xylariaceae</taxon>
        <taxon>Anthostomella</taxon>
    </lineage>
</organism>
<keyword evidence="5" id="KW-1185">Reference proteome</keyword>
<evidence type="ECO:0000313" key="4">
    <source>
        <dbReference type="EMBL" id="CAJ2513548.1"/>
    </source>
</evidence>
<feature type="compositionally biased region" description="Polar residues" evidence="2">
    <location>
        <begin position="215"/>
        <end position="226"/>
    </location>
</feature>
<keyword evidence="1" id="KW-0175">Coiled coil</keyword>
<dbReference type="AlphaFoldDB" id="A0AAI8YQG9"/>
<feature type="region of interest" description="Disordered" evidence="2">
    <location>
        <begin position="215"/>
        <end position="299"/>
    </location>
</feature>
<dbReference type="GO" id="GO:0042790">
    <property type="term" value="P:nucleolar large rRNA transcription by RNA polymerase I"/>
    <property type="evidence" value="ECO:0007669"/>
    <property type="project" value="TreeGrafter"/>
</dbReference>
<feature type="region of interest" description="Disordered" evidence="2">
    <location>
        <begin position="340"/>
        <end position="376"/>
    </location>
</feature>
<sequence>MPPGQLLKASRTKMQAWVTNNGLSNSQPSPSAYDGSGIPQKHQHAYDLGRQQYEAQPTPPLTQQESPPRSRAPIVNANSTRAAAVQAARLPVPSLPVPSGASHGRNTSLNLPRGRAISSEPLSSSATKGQKKFWEGSTVDGSLFSETASNVDASTAATSHRRVALQAPLNYQQRDPPRHRPVPVQQEVNRVEQHPPFVIGRNGLIDVIANPLTRSASTPDARSQRGSFKEATPEPNRDQYYDQYTEDNTSEASPEKTPSAKRLHHPKAFAMRTARPDSISERTTYPHGDTGMSSSPQKHHAYDVPDGPYVEVPPEQPKAPEHLRLKVPTQEAHRSTVFADTDTPMVSHPDESDSETIDQPPTPKPIPKAKPQVSRQPQVNRILFGRDSEGQIGLHQSAMPRAPVEKRQPVAKKRHYETDYDDSALAAMNYAKLKQEAFDHDPAQAEARSVVGPPQGTLPQKLDHFFNKDESSQMEFFSKMPVREWEDSGDWLLERFGEVMNRLKAARKDKRAMMENFEDEIATREEQVRGKIDYVDTKLVALKSEGEGMMKGVEYE</sequence>
<dbReference type="PANTHER" id="PTHR28244:SF3">
    <property type="entry name" value="EXTRACELLULAR MUTANT PROTEIN 11 C-TERMINAL DOMAIN-CONTAINING PROTEIN"/>
    <property type="match status" value="1"/>
</dbReference>
<dbReference type="Proteomes" id="UP001295740">
    <property type="component" value="Unassembled WGS sequence"/>
</dbReference>
<feature type="coiled-coil region" evidence="1">
    <location>
        <begin position="500"/>
        <end position="527"/>
    </location>
</feature>
<gene>
    <name evidence="4" type="ORF">KHLLAP_LOCUS14016</name>
</gene>
<dbReference type="GO" id="GO:0070860">
    <property type="term" value="C:RNA polymerase I core factor complex"/>
    <property type="evidence" value="ECO:0007669"/>
    <property type="project" value="TreeGrafter"/>
</dbReference>
<accession>A0AAI8YQG9</accession>
<dbReference type="PANTHER" id="PTHR28244">
    <property type="entry name" value="RNA POLYMERASE I-SPECIFIC TRANSCRIPTION INITIATION FACTOR RRN11"/>
    <property type="match status" value="1"/>
</dbReference>
<dbReference type="InterPro" id="IPR053029">
    <property type="entry name" value="RNA_pol_I-specific_init_factor"/>
</dbReference>
<comment type="caution">
    <text evidence="4">The sequence shown here is derived from an EMBL/GenBank/DDBJ whole genome shotgun (WGS) entry which is preliminary data.</text>
</comment>
<evidence type="ECO:0000256" key="2">
    <source>
        <dbReference type="SAM" id="MobiDB-lite"/>
    </source>
</evidence>
<dbReference type="EMBL" id="CAUWAG010000020">
    <property type="protein sequence ID" value="CAJ2513548.1"/>
    <property type="molecule type" value="Genomic_DNA"/>
</dbReference>
<protein>
    <submittedName>
        <fullName evidence="4">Uu.00g016670.m01.CDS01</fullName>
    </submittedName>
</protein>
<evidence type="ECO:0000313" key="5">
    <source>
        <dbReference type="Proteomes" id="UP001295740"/>
    </source>
</evidence>
<dbReference type="Pfam" id="PF15463">
    <property type="entry name" value="ECM11"/>
    <property type="match status" value="1"/>
</dbReference>
<evidence type="ECO:0000256" key="1">
    <source>
        <dbReference type="SAM" id="Coils"/>
    </source>
</evidence>
<dbReference type="GO" id="GO:0017025">
    <property type="term" value="F:TBP-class protein binding"/>
    <property type="evidence" value="ECO:0007669"/>
    <property type="project" value="TreeGrafter"/>
</dbReference>
<feature type="compositionally biased region" description="Polar residues" evidence="2">
    <location>
        <begin position="17"/>
        <end position="30"/>
    </location>
</feature>
<dbReference type="InterPro" id="IPR029178">
    <property type="entry name" value="Ecm11_C"/>
</dbReference>
<feature type="compositionally biased region" description="Basic and acidic residues" evidence="2">
    <location>
        <begin position="227"/>
        <end position="240"/>
    </location>
</feature>
<feature type="region of interest" description="Disordered" evidence="2">
    <location>
        <begin position="94"/>
        <end position="130"/>
    </location>
</feature>
<name>A0AAI8YQG9_9PEZI</name>